<comment type="caution">
    <text evidence="2">The sequence shown here is derived from an EMBL/GenBank/DDBJ whole genome shotgun (WGS) entry which is preliminary data.</text>
</comment>
<evidence type="ECO:0000313" key="2">
    <source>
        <dbReference type="EMBL" id="TVU21789.1"/>
    </source>
</evidence>
<dbReference type="PANTHER" id="PTHR33103:SF52">
    <property type="entry name" value="OS01G0154100 PROTEIN"/>
    <property type="match status" value="1"/>
</dbReference>
<feature type="region of interest" description="Disordered" evidence="1">
    <location>
        <begin position="1"/>
        <end position="29"/>
    </location>
</feature>
<reference evidence="2 3" key="1">
    <citation type="journal article" date="2019" name="Sci. Rep.">
        <title>A high-quality genome of Eragrostis curvula grass provides insights into Poaceae evolution and supports new strategies to enhance forage quality.</title>
        <authorList>
            <person name="Carballo J."/>
            <person name="Santos B.A.C.M."/>
            <person name="Zappacosta D."/>
            <person name="Garbus I."/>
            <person name="Selva J.P."/>
            <person name="Gallo C.A."/>
            <person name="Diaz A."/>
            <person name="Albertini E."/>
            <person name="Caccamo M."/>
            <person name="Echenique V."/>
        </authorList>
    </citation>
    <scope>NUCLEOTIDE SEQUENCE [LARGE SCALE GENOMIC DNA]</scope>
    <source>
        <strain evidence="3">cv. Victoria</strain>
        <tissue evidence="2">Leaf</tissue>
    </source>
</reference>
<keyword evidence="3" id="KW-1185">Reference proteome</keyword>
<dbReference type="PANTHER" id="PTHR33103">
    <property type="entry name" value="OS01G0153900 PROTEIN"/>
    <property type="match status" value="1"/>
</dbReference>
<gene>
    <name evidence="2" type="ORF">EJB05_31451</name>
</gene>
<feature type="region of interest" description="Disordered" evidence="1">
    <location>
        <begin position="111"/>
        <end position="131"/>
    </location>
</feature>
<dbReference type="Proteomes" id="UP000324897">
    <property type="component" value="Unassembled WGS sequence"/>
</dbReference>
<dbReference type="InterPro" id="IPR007750">
    <property type="entry name" value="DUF674"/>
</dbReference>
<proteinExistence type="predicted"/>
<organism evidence="2 3">
    <name type="scientific">Eragrostis curvula</name>
    <name type="common">weeping love grass</name>
    <dbReference type="NCBI Taxonomy" id="38414"/>
    <lineage>
        <taxon>Eukaryota</taxon>
        <taxon>Viridiplantae</taxon>
        <taxon>Streptophyta</taxon>
        <taxon>Embryophyta</taxon>
        <taxon>Tracheophyta</taxon>
        <taxon>Spermatophyta</taxon>
        <taxon>Magnoliopsida</taxon>
        <taxon>Liliopsida</taxon>
        <taxon>Poales</taxon>
        <taxon>Poaceae</taxon>
        <taxon>PACMAD clade</taxon>
        <taxon>Chloridoideae</taxon>
        <taxon>Eragrostideae</taxon>
        <taxon>Eragrostidinae</taxon>
        <taxon>Eragrostis</taxon>
    </lineage>
</organism>
<dbReference type="EMBL" id="RWGY01000026">
    <property type="protein sequence ID" value="TVU21789.1"/>
    <property type="molecule type" value="Genomic_DNA"/>
</dbReference>
<evidence type="ECO:0000313" key="3">
    <source>
        <dbReference type="Proteomes" id="UP000324897"/>
    </source>
</evidence>
<feature type="compositionally biased region" description="Basic residues" evidence="1">
    <location>
        <begin position="117"/>
        <end position="131"/>
    </location>
</feature>
<feature type="non-terminal residue" evidence="2">
    <location>
        <position position="1"/>
    </location>
</feature>
<sequence length="131" mass="13647">MNVSIKLVGPSGDGSAGGESTEEEASLADPGGMGFVQGVVTYMVMEDLTVKPLSTISGITALNATGITDISSLKEKTVLVGYNEGLEMLRASLQSKTVLTDVFLGEKRKAATPANAKKLKGAQSKKQKREA</sequence>
<dbReference type="Gramene" id="TVU21789">
    <property type="protein sequence ID" value="TVU21789"/>
    <property type="gene ID" value="EJB05_31451"/>
</dbReference>
<name>A0A5J9UDK3_9POAL</name>
<accession>A0A5J9UDK3</accession>
<dbReference type="AlphaFoldDB" id="A0A5J9UDK3"/>
<evidence type="ECO:0000256" key="1">
    <source>
        <dbReference type="SAM" id="MobiDB-lite"/>
    </source>
</evidence>
<dbReference type="OrthoDB" id="687098at2759"/>
<dbReference type="Pfam" id="PF05056">
    <property type="entry name" value="DUF674"/>
    <property type="match status" value="1"/>
</dbReference>
<protein>
    <submittedName>
        <fullName evidence="2">Uncharacterized protein</fullName>
    </submittedName>
</protein>